<feature type="region of interest" description="Disordered" evidence="1">
    <location>
        <begin position="83"/>
        <end position="126"/>
    </location>
</feature>
<dbReference type="EMBL" id="JAAXZR010000018">
    <property type="protein sequence ID" value="NLT79457.1"/>
    <property type="molecule type" value="Genomic_DNA"/>
</dbReference>
<name>A0A971CZ91_9BIFI</name>
<accession>A0A971CZ91</accession>
<dbReference type="RefSeq" id="WP_273173293.1">
    <property type="nucleotide sequence ID" value="NZ_JAAXZR010000018.1"/>
</dbReference>
<gene>
    <name evidence="2" type="ORF">GXW98_04110</name>
</gene>
<protein>
    <submittedName>
        <fullName evidence="2">Uncharacterized protein</fullName>
    </submittedName>
</protein>
<feature type="compositionally biased region" description="Acidic residues" evidence="1">
    <location>
        <begin position="84"/>
        <end position="98"/>
    </location>
</feature>
<feature type="compositionally biased region" description="Low complexity" evidence="1">
    <location>
        <begin position="100"/>
        <end position="109"/>
    </location>
</feature>
<evidence type="ECO:0000313" key="3">
    <source>
        <dbReference type="Proteomes" id="UP000767327"/>
    </source>
</evidence>
<evidence type="ECO:0000256" key="1">
    <source>
        <dbReference type="SAM" id="MobiDB-lite"/>
    </source>
</evidence>
<reference evidence="2" key="1">
    <citation type="journal article" date="2020" name="Biotechnol. Biofuels">
        <title>New insights from the biogas microbiome by comprehensive genome-resolved metagenomics of nearly 1600 species originating from multiple anaerobic digesters.</title>
        <authorList>
            <person name="Campanaro S."/>
            <person name="Treu L."/>
            <person name="Rodriguez-R L.M."/>
            <person name="Kovalovszki A."/>
            <person name="Ziels R.M."/>
            <person name="Maus I."/>
            <person name="Zhu X."/>
            <person name="Kougias P.G."/>
            <person name="Basile A."/>
            <person name="Luo G."/>
            <person name="Schluter A."/>
            <person name="Konstantinidis K.T."/>
            <person name="Angelidaki I."/>
        </authorList>
    </citation>
    <scope>NUCLEOTIDE SEQUENCE</scope>
    <source>
        <strain evidence="2">AS01afH2WH_6</strain>
    </source>
</reference>
<evidence type="ECO:0000313" key="2">
    <source>
        <dbReference type="EMBL" id="NLT79457.1"/>
    </source>
</evidence>
<proteinExistence type="predicted"/>
<dbReference type="Proteomes" id="UP000767327">
    <property type="component" value="Unassembled WGS sequence"/>
</dbReference>
<reference evidence="2" key="2">
    <citation type="submission" date="2020-01" db="EMBL/GenBank/DDBJ databases">
        <authorList>
            <person name="Campanaro S."/>
        </authorList>
    </citation>
    <scope>NUCLEOTIDE SEQUENCE</scope>
    <source>
        <strain evidence="2">AS01afH2WH_6</strain>
    </source>
</reference>
<sequence>MAKIDVTNLTEVAYTDGTTNVIAVTMFDRVAAEKYVITHGGKVGNDSPILQNSYATYYALRRDKQITGIAFNDWMATVVILGTPEEDEAEAEEDEDGDSLGKSSDSSNGQTAVSAEPPAYSVPALA</sequence>
<organism evidence="2 3">
    <name type="scientific">Bifidobacterium crudilactis</name>
    <dbReference type="NCBI Taxonomy" id="327277"/>
    <lineage>
        <taxon>Bacteria</taxon>
        <taxon>Bacillati</taxon>
        <taxon>Actinomycetota</taxon>
        <taxon>Actinomycetes</taxon>
        <taxon>Bifidobacteriales</taxon>
        <taxon>Bifidobacteriaceae</taxon>
        <taxon>Bifidobacterium</taxon>
    </lineage>
</organism>
<dbReference type="AlphaFoldDB" id="A0A971CZ91"/>
<comment type="caution">
    <text evidence="2">The sequence shown here is derived from an EMBL/GenBank/DDBJ whole genome shotgun (WGS) entry which is preliminary data.</text>
</comment>